<dbReference type="AlphaFoldDB" id="A0A4R0RP78"/>
<dbReference type="EMBL" id="RWJN01000053">
    <property type="protein sequence ID" value="TCD68943.1"/>
    <property type="molecule type" value="Genomic_DNA"/>
</dbReference>
<dbReference type="Proteomes" id="UP000292702">
    <property type="component" value="Unassembled WGS sequence"/>
</dbReference>
<reference evidence="3 4" key="1">
    <citation type="submission" date="2018-11" db="EMBL/GenBank/DDBJ databases">
        <title>Genome assembly of Steccherinum ochraceum LE-BIN_3174, the white-rot fungus of the Steccherinaceae family (The Residual Polyporoid clade, Polyporales, Basidiomycota).</title>
        <authorList>
            <person name="Fedorova T.V."/>
            <person name="Glazunova O.A."/>
            <person name="Landesman E.O."/>
            <person name="Moiseenko K.V."/>
            <person name="Psurtseva N.V."/>
            <person name="Savinova O.S."/>
            <person name="Shakhova N.V."/>
            <person name="Tyazhelova T.V."/>
            <person name="Vasina D.V."/>
        </authorList>
    </citation>
    <scope>NUCLEOTIDE SEQUENCE [LARGE SCALE GENOMIC DNA]</scope>
    <source>
        <strain evidence="3 4">LE-BIN_3174</strain>
    </source>
</reference>
<evidence type="ECO:0000256" key="1">
    <source>
        <dbReference type="SAM" id="MobiDB-lite"/>
    </source>
</evidence>
<evidence type="ECO:0000313" key="4">
    <source>
        <dbReference type="Proteomes" id="UP000292702"/>
    </source>
</evidence>
<name>A0A4R0RP78_9APHY</name>
<feature type="signal peptide" evidence="2">
    <location>
        <begin position="1"/>
        <end position="20"/>
    </location>
</feature>
<evidence type="ECO:0000256" key="2">
    <source>
        <dbReference type="SAM" id="SignalP"/>
    </source>
</evidence>
<keyword evidence="2" id="KW-0732">Signal</keyword>
<gene>
    <name evidence="3" type="ORF">EIP91_009333</name>
</gene>
<comment type="caution">
    <text evidence="3">The sequence shown here is derived from an EMBL/GenBank/DDBJ whole genome shotgun (WGS) entry which is preliminary data.</text>
</comment>
<accession>A0A4R0RP78</accession>
<protein>
    <submittedName>
        <fullName evidence="3">Uncharacterized protein</fullName>
    </submittedName>
</protein>
<organism evidence="3 4">
    <name type="scientific">Steccherinum ochraceum</name>
    <dbReference type="NCBI Taxonomy" id="92696"/>
    <lineage>
        <taxon>Eukaryota</taxon>
        <taxon>Fungi</taxon>
        <taxon>Dikarya</taxon>
        <taxon>Basidiomycota</taxon>
        <taxon>Agaricomycotina</taxon>
        <taxon>Agaricomycetes</taxon>
        <taxon>Polyporales</taxon>
        <taxon>Steccherinaceae</taxon>
        <taxon>Steccherinum</taxon>
    </lineage>
</organism>
<feature type="compositionally biased region" description="Low complexity" evidence="1">
    <location>
        <begin position="60"/>
        <end position="77"/>
    </location>
</feature>
<feature type="region of interest" description="Disordered" evidence="1">
    <location>
        <begin position="59"/>
        <end position="153"/>
    </location>
</feature>
<keyword evidence="4" id="KW-1185">Reference proteome</keyword>
<proteinExistence type="predicted"/>
<feature type="chain" id="PRO_5020647906" evidence="2">
    <location>
        <begin position="21"/>
        <end position="153"/>
    </location>
</feature>
<sequence>MRFATAFAALVAVASTAALAAPLSDSSARNVQRRHGSAEALVAREEAEWTELAKRMNQRPLAAAPPKAPVAQEVKPAIQPVDMPRGPKGYIGRTPVQLGQQPGGGGEQPAGEKPLPALGERLAQRPEGIKLAQTHPPGLGPPATYDDAVKGRT</sequence>
<evidence type="ECO:0000313" key="3">
    <source>
        <dbReference type="EMBL" id="TCD68943.1"/>
    </source>
</evidence>